<keyword evidence="1" id="KW-0472">Membrane</keyword>
<keyword evidence="1" id="KW-0812">Transmembrane</keyword>
<evidence type="ECO:0000313" key="3">
    <source>
        <dbReference type="Proteomes" id="UP000716004"/>
    </source>
</evidence>
<evidence type="ECO:0000313" key="2">
    <source>
        <dbReference type="EMBL" id="MBX8632617.1"/>
    </source>
</evidence>
<gene>
    <name evidence="2" type="ORF">J9259_08930</name>
</gene>
<feature type="transmembrane region" description="Helical" evidence="1">
    <location>
        <begin position="13"/>
        <end position="36"/>
    </location>
</feature>
<comment type="caution">
    <text evidence="2">The sequence shown here is derived from an EMBL/GenBank/DDBJ whole genome shotgun (WGS) entry which is preliminary data.</text>
</comment>
<dbReference type="SUPFAM" id="SSF54427">
    <property type="entry name" value="NTF2-like"/>
    <property type="match status" value="1"/>
</dbReference>
<dbReference type="EMBL" id="JAGVSJ010000041">
    <property type="protein sequence ID" value="MBX8632617.1"/>
    <property type="molecule type" value="Genomic_DNA"/>
</dbReference>
<organism evidence="2 3">
    <name type="scientific">Candidatus Sysuiplasma superficiale</name>
    <dbReference type="NCBI Taxonomy" id="2823368"/>
    <lineage>
        <taxon>Archaea</taxon>
        <taxon>Methanobacteriati</taxon>
        <taxon>Thermoplasmatota</taxon>
        <taxon>Thermoplasmata</taxon>
        <taxon>Candidatus Sysuiplasmatales</taxon>
        <taxon>Candidatus Sysuiplasmataceae</taxon>
        <taxon>Candidatus Sysuiplasma</taxon>
    </lineage>
</organism>
<evidence type="ECO:0000256" key="1">
    <source>
        <dbReference type="SAM" id="Phobius"/>
    </source>
</evidence>
<reference evidence="2" key="1">
    <citation type="submission" date="2021-04" db="EMBL/GenBank/DDBJ databases">
        <title>Genomic insights into ecological role and evolution of a novel Thermoplasmata order Candidatus Sysuiplasmatales.</title>
        <authorList>
            <person name="Yuan Y."/>
        </authorList>
    </citation>
    <scope>NUCLEOTIDE SEQUENCE</scope>
    <source>
        <strain evidence="2">YP2-bin.285</strain>
    </source>
</reference>
<sequence>MAATASKGTGGKISAALAAAIIVVVAIIAGAGWGLYLTKKTTTTAVTSPINATVETEIVTSLAFEHWNAIGIENVNLTMAQYSPNATLYWYVKNTTYDHAYNAALNGTHSGLAAIRQVWATYFTDTVVYYWVGALKVNVTGSTATVTSKLWYIMANGTVNQSAPVKDQLFTAIMPYELYYVHSGGNWMLTSEWWGFPNNQGTIQPGAYGLKTYFATF</sequence>
<protein>
    <submittedName>
        <fullName evidence="2">Uncharacterized protein</fullName>
    </submittedName>
</protein>
<name>A0A8J7YL13_9ARCH</name>
<accession>A0A8J7YL13</accession>
<dbReference type="AlphaFoldDB" id="A0A8J7YL13"/>
<proteinExistence type="predicted"/>
<keyword evidence="1" id="KW-1133">Transmembrane helix</keyword>
<dbReference type="InterPro" id="IPR032710">
    <property type="entry name" value="NTF2-like_dom_sf"/>
</dbReference>
<dbReference type="Proteomes" id="UP000716004">
    <property type="component" value="Unassembled WGS sequence"/>
</dbReference>